<dbReference type="PROSITE" id="PS00028">
    <property type="entry name" value="ZINC_FINGER_C2H2_1"/>
    <property type="match status" value="5"/>
</dbReference>
<dbReference type="RefSeq" id="XP_030752957.1">
    <property type="nucleotide sequence ID" value="XM_030897097.1"/>
</dbReference>
<dbReference type="RefSeq" id="XP_030752958.1">
    <property type="nucleotide sequence ID" value="XM_030897098.1"/>
</dbReference>
<evidence type="ECO:0000313" key="15">
    <source>
        <dbReference type="RefSeq" id="XP_030752958.1"/>
    </source>
</evidence>
<keyword evidence="9" id="KW-0539">Nucleus</keyword>
<comment type="subcellular location">
    <subcellularLocation>
        <location evidence="1">Nucleus</location>
    </subcellularLocation>
</comment>
<dbReference type="InterPro" id="IPR036236">
    <property type="entry name" value="Znf_C2H2_sf"/>
</dbReference>
<evidence type="ECO:0000256" key="3">
    <source>
        <dbReference type="ARBA" id="ARBA00022737"/>
    </source>
</evidence>
<keyword evidence="8" id="KW-0804">Transcription</keyword>
<dbReference type="Gene3D" id="3.30.160.60">
    <property type="entry name" value="Classic Zinc Finger"/>
    <property type="match status" value="5"/>
</dbReference>
<evidence type="ECO:0000256" key="11">
    <source>
        <dbReference type="SAM" id="Coils"/>
    </source>
</evidence>
<dbReference type="SUPFAM" id="SSF57667">
    <property type="entry name" value="beta-beta-alpha zinc fingers"/>
    <property type="match status" value="4"/>
</dbReference>
<evidence type="ECO:0000256" key="1">
    <source>
        <dbReference type="ARBA" id="ARBA00004123"/>
    </source>
</evidence>
<organism evidence="13 15">
    <name type="scientific">Sitophilus oryzae</name>
    <name type="common">Rice weevil</name>
    <name type="synonym">Curculio oryzae</name>
    <dbReference type="NCBI Taxonomy" id="7048"/>
    <lineage>
        <taxon>Eukaryota</taxon>
        <taxon>Metazoa</taxon>
        <taxon>Ecdysozoa</taxon>
        <taxon>Arthropoda</taxon>
        <taxon>Hexapoda</taxon>
        <taxon>Insecta</taxon>
        <taxon>Pterygota</taxon>
        <taxon>Neoptera</taxon>
        <taxon>Endopterygota</taxon>
        <taxon>Coleoptera</taxon>
        <taxon>Polyphaga</taxon>
        <taxon>Cucujiformia</taxon>
        <taxon>Curculionidae</taxon>
        <taxon>Dryophthorinae</taxon>
        <taxon>Sitophilus</taxon>
    </lineage>
</organism>
<keyword evidence="2" id="KW-0479">Metal-binding</keyword>
<evidence type="ECO:0000256" key="2">
    <source>
        <dbReference type="ARBA" id="ARBA00022723"/>
    </source>
</evidence>
<sequence length="467" mass="54305">MELNESQAKVYRCATCPYQARYRSKLRQHEQIHLAPEERQMFACTYCATKFTAKNSLQRHLENKHMDSRAGELNNSQKEVYGCGTCGLQTLYRSNLRRHKKVHLTPEEPQMFACTHCDQKYITKHDLENHLEDNHMDSSPTDTALNNESISVEHVKQENNILEEDINGSSDNKLELSKDAQKNIRKCTICGYQTRKISHFERHQEVHMAPEERQMFPCAQCGKKYASKEALKRHLLCTHMDFRSEDAQKNIHQCTICGYQTLEISHLGRHQKIHLTPEERQMFACAHCGKKYTTKYILKCHLAVNHLDSRPKGLQKKVYRCALCDYETLRSACLRQHKKVHLAPGERQMFACELCDKKYTSNRNLQDHIRRRHINSRNAGCTSPNYEVVLDSLKIEMDELDSLLDETKSSECISATNEIKSEDFIKTEPDVTPIMKRDMHDDFKNIENVSATEKVKLEKVKMEPDAL</sequence>
<keyword evidence="4 10" id="KW-0863">Zinc-finger</keyword>
<feature type="domain" description="C2H2-type" evidence="12">
    <location>
        <begin position="42"/>
        <end position="70"/>
    </location>
</feature>
<keyword evidence="7" id="KW-0238">DNA-binding</keyword>
<evidence type="ECO:0000256" key="6">
    <source>
        <dbReference type="ARBA" id="ARBA00023015"/>
    </source>
</evidence>
<feature type="domain" description="C2H2-type" evidence="12">
    <location>
        <begin position="112"/>
        <end position="140"/>
    </location>
</feature>
<feature type="domain" description="C2H2-type" evidence="12">
    <location>
        <begin position="81"/>
        <end position="108"/>
    </location>
</feature>
<dbReference type="Pfam" id="PF00096">
    <property type="entry name" value="zf-C2H2"/>
    <property type="match status" value="2"/>
</dbReference>
<feature type="domain" description="C2H2-type" evidence="12">
    <location>
        <begin position="11"/>
        <end position="38"/>
    </location>
</feature>
<dbReference type="KEGG" id="soy:115880002"/>
<evidence type="ECO:0000313" key="14">
    <source>
        <dbReference type="RefSeq" id="XP_030752957.1"/>
    </source>
</evidence>
<evidence type="ECO:0000256" key="10">
    <source>
        <dbReference type="PROSITE-ProRule" id="PRU00042"/>
    </source>
</evidence>
<dbReference type="GO" id="GO:0005634">
    <property type="term" value="C:nucleus"/>
    <property type="evidence" value="ECO:0007669"/>
    <property type="project" value="UniProtKB-SubCell"/>
</dbReference>
<evidence type="ECO:0000256" key="7">
    <source>
        <dbReference type="ARBA" id="ARBA00023125"/>
    </source>
</evidence>
<evidence type="ECO:0000256" key="8">
    <source>
        <dbReference type="ARBA" id="ARBA00023163"/>
    </source>
</evidence>
<evidence type="ECO:0000256" key="4">
    <source>
        <dbReference type="ARBA" id="ARBA00022771"/>
    </source>
</evidence>
<dbReference type="SMART" id="SM00355">
    <property type="entry name" value="ZnF_C2H2"/>
    <property type="match status" value="10"/>
</dbReference>
<feature type="domain" description="C2H2-type" evidence="12">
    <location>
        <begin position="185"/>
        <end position="212"/>
    </location>
</feature>
<dbReference type="Proteomes" id="UP000504635">
    <property type="component" value="Unplaced"/>
</dbReference>
<dbReference type="InterPro" id="IPR050752">
    <property type="entry name" value="C2H2-ZF_domain"/>
</dbReference>
<dbReference type="PROSITE" id="PS50157">
    <property type="entry name" value="ZINC_FINGER_C2H2_2"/>
    <property type="match status" value="10"/>
</dbReference>
<feature type="domain" description="C2H2-type" evidence="12">
    <location>
        <begin position="283"/>
        <end position="311"/>
    </location>
</feature>
<dbReference type="OrthoDB" id="6414306at2759"/>
<name>A0A6J2XN52_SITOR</name>
<reference evidence="14 15" key="1">
    <citation type="submission" date="2025-04" db="UniProtKB">
        <authorList>
            <consortium name="RefSeq"/>
        </authorList>
    </citation>
    <scope>IDENTIFICATION</scope>
    <source>
        <tissue evidence="14 15">Gonads</tissue>
    </source>
</reference>
<dbReference type="InterPro" id="IPR013087">
    <property type="entry name" value="Znf_C2H2_type"/>
</dbReference>
<dbReference type="GO" id="GO:0000978">
    <property type="term" value="F:RNA polymerase II cis-regulatory region sequence-specific DNA binding"/>
    <property type="evidence" value="ECO:0007669"/>
    <property type="project" value="TreeGrafter"/>
</dbReference>
<dbReference type="PANTHER" id="PTHR24384:SF189">
    <property type="entry name" value="C2H2-TYPE DOMAIN-CONTAINING PROTEIN-RELATED"/>
    <property type="match status" value="1"/>
</dbReference>
<evidence type="ECO:0000313" key="13">
    <source>
        <dbReference type="Proteomes" id="UP000504635"/>
    </source>
</evidence>
<gene>
    <name evidence="14 15 16" type="primary">LOC115880002</name>
</gene>
<feature type="domain" description="C2H2-type" evidence="12">
    <location>
        <begin position="350"/>
        <end position="378"/>
    </location>
</feature>
<accession>A0A6J2XN52</accession>
<proteinExistence type="predicted"/>
<dbReference type="GO" id="GO:0008270">
    <property type="term" value="F:zinc ion binding"/>
    <property type="evidence" value="ECO:0007669"/>
    <property type="project" value="UniProtKB-KW"/>
</dbReference>
<evidence type="ECO:0000313" key="16">
    <source>
        <dbReference type="RefSeq" id="XP_030752959.1"/>
    </source>
</evidence>
<dbReference type="GeneID" id="115880002"/>
<evidence type="ECO:0000256" key="5">
    <source>
        <dbReference type="ARBA" id="ARBA00022833"/>
    </source>
</evidence>
<feature type="domain" description="C2H2-type" evidence="12">
    <location>
        <begin position="319"/>
        <end position="346"/>
    </location>
</feature>
<feature type="domain" description="C2H2-type" evidence="12">
    <location>
        <begin position="252"/>
        <end position="279"/>
    </location>
</feature>
<keyword evidence="5" id="KW-0862">Zinc</keyword>
<keyword evidence="6" id="KW-0805">Transcription regulation</keyword>
<dbReference type="AlphaFoldDB" id="A0A6J2XN52"/>
<keyword evidence="11" id="KW-0175">Coiled coil</keyword>
<protein>
    <submittedName>
        <fullName evidence="14 15">Zinc finger protein 224-like</fullName>
    </submittedName>
</protein>
<dbReference type="PANTHER" id="PTHR24384">
    <property type="entry name" value="FINGER PUTATIVE TRANSCRIPTION FACTOR FAMILY-RELATED"/>
    <property type="match status" value="1"/>
</dbReference>
<evidence type="ECO:0000256" key="9">
    <source>
        <dbReference type="ARBA" id="ARBA00023242"/>
    </source>
</evidence>
<dbReference type="GO" id="GO:0000981">
    <property type="term" value="F:DNA-binding transcription factor activity, RNA polymerase II-specific"/>
    <property type="evidence" value="ECO:0007669"/>
    <property type="project" value="TreeGrafter"/>
</dbReference>
<keyword evidence="13" id="KW-1185">Reference proteome</keyword>
<evidence type="ECO:0000259" key="12">
    <source>
        <dbReference type="PROSITE" id="PS50157"/>
    </source>
</evidence>
<dbReference type="RefSeq" id="XP_030752959.1">
    <property type="nucleotide sequence ID" value="XM_030897099.1"/>
</dbReference>
<keyword evidence="3" id="KW-0677">Repeat</keyword>
<feature type="domain" description="C2H2-type" evidence="12">
    <location>
        <begin position="216"/>
        <end position="244"/>
    </location>
</feature>
<feature type="coiled-coil region" evidence="11">
    <location>
        <begin position="145"/>
        <end position="172"/>
    </location>
</feature>